<feature type="compositionally biased region" description="Basic residues" evidence="3">
    <location>
        <begin position="192"/>
        <end position="202"/>
    </location>
</feature>
<dbReference type="SMART" id="SM00360">
    <property type="entry name" value="RRM"/>
    <property type="match status" value="2"/>
</dbReference>
<dbReference type="EMBL" id="JAAAID010000761">
    <property type="protein sequence ID" value="KAG0014122.1"/>
    <property type="molecule type" value="Genomic_DNA"/>
</dbReference>
<dbReference type="PANTHER" id="PTHR48025">
    <property type="entry name" value="OS02G0815200 PROTEIN"/>
    <property type="match status" value="1"/>
</dbReference>
<reference evidence="5" key="1">
    <citation type="journal article" date="2020" name="Fungal Divers.">
        <title>Resolving the Mortierellaceae phylogeny through synthesis of multi-gene phylogenetics and phylogenomics.</title>
        <authorList>
            <person name="Vandepol N."/>
            <person name="Liber J."/>
            <person name="Desiro A."/>
            <person name="Na H."/>
            <person name="Kennedy M."/>
            <person name="Barry K."/>
            <person name="Grigoriev I.V."/>
            <person name="Miller A.N."/>
            <person name="O'Donnell K."/>
            <person name="Stajich J.E."/>
            <person name="Bonito G."/>
        </authorList>
    </citation>
    <scope>NUCLEOTIDE SEQUENCE</scope>
    <source>
        <strain evidence="5">NRRL 2769</strain>
    </source>
</reference>
<feature type="compositionally biased region" description="Basic residues" evidence="3">
    <location>
        <begin position="132"/>
        <end position="148"/>
    </location>
</feature>
<dbReference type="InterPro" id="IPR000504">
    <property type="entry name" value="RRM_dom"/>
</dbReference>
<evidence type="ECO:0000256" key="3">
    <source>
        <dbReference type="SAM" id="MobiDB-lite"/>
    </source>
</evidence>
<dbReference type="Proteomes" id="UP000703661">
    <property type="component" value="Unassembled WGS sequence"/>
</dbReference>
<keyword evidence="1 2" id="KW-0694">RNA-binding</keyword>
<keyword evidence="6" id="KW-1185">Reference proteome</keyword>
<feature type="compositionally biased region" description="Basic and acidic residues" evidence="3">
    <location>
        <begin position="92"/>
        <end position="119"/>
    </location>
</feature>
<protein>
    <recommendedName>
        <fullName evidence="4">RRM domain-containing protein</fullName>
    </recommendedName>
</protein>
<evidence type="ECO:0000313" key="5">
    <source>
        <dbReference type="EMBL" id="KAG0014122.1"/>
    </source>
</evidence>
<evidence type="ECO:0000256" key="1">
    <source>
        <dbReference type="ARBA" id="ARBA00022884"/>
    </source>
</evidence>
<accession>A0A9P6SZL8</accession>
<dbReference type="GO" id="GO:0003729">
    <property type="term" value="F:mRNA binding"/>
    <property type="evidence" value="ECO:0007669"/>
    <property type="project" value="TreeGrafter"/>
</dbReference>
<evidence type="ECO:0000256" key="2">
    <source>
        <dbReference type="PROSITE-ProRule" id="PRU00176"/>
    </source>
</evidence>
<feature type="compositionally biased region" description="Basic and acidic residues" evidence="3">
    <location>
        <begin position="172"/>
        <end position="191"/>
    </location>
</feature>
<dbReference type="InterPro" id="IPR012677">
    <property type="entry name" value="Nucleotide-bd_a/b_plait_sf"/>
</dbReference>
<evidence type="ECO:0000313" key="6">
    <source>
        <dbReference type="Proteomes" id="UP000703661"/>
    </source>
</evidence>
<dbReference type="Gene3D" id="3.30.70.330">
    <property type="match status" value="2"/>
</dbReference>
<feature type="domain" description="RRM" evidence="4">
    <location>
        <begin position="18"/>
        <end position="94"/>
    </location>
</feature>
<sequence>MSHDNAPATQVEVEEDGTKVFVGNLSFQTTEAELAEVFSQPNAVKRANIITRGTRSLGYGFVAYDTPEQAQLAAETHNKSLLGGREINVEVAKRRVERTPAAPKEKTQKQSKGENKDSAENGDAAATEVKPRTGRSARNRARKTNKNKARNEGEEGTTEEAVTVLPDANGEAAKDAKDTKDAKEGAKEGSGRRKRNNRRSGRKPNGDAAAAGGEGTSSTTSAPRPVGPPSKTTVFVANLPFAMDDDGLKELFASFKVASAHVVRRRASGRSKGFGFVELVDEAEQLNVLEKMNDAKADGRDLVIKIALSEEQIPEKEGDAEKATA</sequence>
<dbReference type="OrthoDB" id="439808at2759"/>
<organism evidence="5 6">
    <name type="scientific">Entomortierella chlamydospora</name>
    <dbReference type="NCBI Taxonomy" id="101097"/>
    <lineage>
        <taxon>Eukaryota</taxon>
        <taxon>Fungi</taxon>
        <taxon>Fungi incertae sedis</taxon>
        <taxon>Mucoromycota</taxon>
        <taxon>Mortierellomycotina</taxon>
        <taxon>Mortierellomycetes</taxon>
        <taxon>Mortierellales</taxon>
        <taxon>Mortierellaceae</taxon>
        <taxon>Entomortierella</taxon>
    </lineage>
</organism>
<dbReference type="PROSITE" id="PS50102">
    <property type="entry name" value="RRM"/>
    <property type="match status" value="2"/>
</dbReference>
<proteinExistence type="predicted"/>
<feature type="region of interest" description="Disordered" evidence="3">
    <location>
        <begin position="92"/>
        <end position="232"/>
    </location>
</feature>
<dbReference type="InterPro" id="IPR035979">
    <property type="entry name" value="RBD_domain_sf"/>
</dbReference>
<dbReference type="InterPro" id="IPR050502">
    <property type="entry name" value="Euk_RNA-bind_prot"/>
</dbReference>
<dbReference type="PANTHER" id="PTHR48025:SF1">
    <property type="entry name" value="RRM DOMAIN-CONTAINING PROTEIN"/>
    <property type="match status" value="1"/>
</dbReference>
<feature type="compositionally biased region" description="Low complexity" evidence="3">
    <location>
        <begin position="208"/>
        <end position="222"/>
    </location>
</feature>
<comment type="caution">
    <text evidence="5">The sequence shown here is derived from an EMBL/GenBank/DDBJ whole genome shotgun (WGS) entry which is preliminary data.</text>
</comment>
<dbReference type="Pfam" id="PF00076">
    <property type="entry name" value="RRM_1"/>
    <property type="match status" value="2"/>
</dbReference>
<dbReference type="AlphaFoldDB" id="A0A9P6SZL8"/>
<dbReference type="SUPFAM" id="SSF54928">
    <property type="entry name" value="RNA-binding domain, RBD"/>
    <property type="match status" value="2"/>
</dbReference>
<dbReference type="GO" id="GO:0005634">
    <property type="term" value="C:nucleus"/>
    <property type="evidence" value="ECO:0007669"/>
    <property type="project" value="TreeGrafter"/>
</dbReference>
<evidence type="ECO:0000259" key="4">
    <source>
        <dbReference type="PROSITE" id="PS50102"/>
    </source>
</evidence>
<gene>
    <name evidence="5" type="ORF">BGZ80_010637</name>
</gene>
<name>A0A9P6SZL8_9FUNG</name>
<feature type="domain" description="RRM" evidence="4">
    <location>
        <begin position="232"/>
        <end position="309"/>
    </location>
</feature>